<evidence type="ECO:0000313" key="8">
    <source>
        <dbReference type="Proteomes" id="UP000254033"/>
    </source>
</evidence>
<evidence type="ECO:0000313" key="4">
    <source>
        <dbReference type="EMBL" id="SPX61783.1"/>
    </source>
</evidence>
<dbReference type="STRING" id="453.Lfee_2663"/>
<reference evidence="7 8" key="2">
    <citation type="submission" date="2018-06" db="EMBL/GenBank/DDBJ databases">
        <authorList>
            <consortium name="Pathogen Informatics"/>
            <person name="Doyle S."/>
        </authorList>
    </citation>
    <scope>NUCLEOTIDE SEQUENCE [LARGE SCALE GENOMIC DNA]</scope>
    <source>
        <strain evidence="5 8">NCTC11978</strain>
        <strain evidence="4 7">NCTC12022</strain>
    </source>
</reference>
<evidence type="ECO:0000313" key="7">
    <source>
        <dbReference type="Proteomes" id="UP000251942"/>
    </source>
</evidence>
<evidence type="ECO:0000313" key="5">
    <source>
        <dbReference type="EMBL" id="STX39368.1"/>
    </source>
</evidence>
<organism evidence="3 6">
    <name type="scientific">Legionella feeleii</name>
    <dbReference type="NCBI Taxonomy" id="453"/>
    <lineage>
        <taxon>Bacteria</taxon>
        <taxon>Pseudomonadati</taxon>
        <taxon>Pseudomonadota</taxon>
        <taxon>Gammaproteobacteria</taxon>
        <taxon>Legionellales</taxon>
        <taxon>Legionellaceae</taxon>
        <taxon>Legionella</taxon>
    </lineage>
</organism>
<evidence type="ECO:0000313" key="3">
    <source>
        <dbReference type="EMBL" id="KTC94999.1"/>
    </source>
</evidence>
<evidence type="ECO:0000259" key="2">
    <source>
        <dbReference type="Pfam" id="PF02470"/>
    </source>
</evidence>
<dbReference type="InterPro" id="IPR003399">
    <property type="entry name" value="Mce/MlaD"/>
</dbReference>
<protein>
    <submittedName>
        <fullName evidence="3">ABC transport system periplasmic substrate binding protein</fullName>
    </submittedName>
</protein>
<dbReference type="Proteomes" id="UP000254033">
    <property type="component" value="Unassembled WGS sequence"/>
</dbReference>
<dbReference type="EMBL" id="UASS01000022">
    <property type="protein sequence ID" value="SPX61783.1"/>
    <property type="molecule type" value="Genomic_DNA"/>
</dbReference>
<dbReference type="RefSeq" id="WP_082646660.1">
    <property type="nucleotide sequence ID" value="NZ_CAAAHT010000006.1"/>
</dbReference>
<keyword evidence="1" id="KW-0812">Transmembrane</keyword>
<name>A0A0W0THB9_9GAMM</name>
<feature type="transmembrane region" description="Helical" evidence="1">
    <location>
        <begin position="6"/>
        <end position="28"/>
    </location>
</feature>
<dbReference type="EMBL" id="UGNY01000001">
    <property type="protein sequence ID" value="STX39368.1"/>
    <property type="molecule type" value="Genomic_DNA"/>
</dbReference>
<dbReference type="Proteomes" id="UP000251942">
    <property type="component" value="Unassembled WGS sequence"/>
</dbReference>
<proteinExistence type="predicted"/>
<evidence type="ECO:0000256" key="1">
    <source>
        <dbReference type="SAM" id="Phobius"/>
    </source>
</evidence>
<dbReference type="Pfam" id="PF02470">
    <property type="entry name" value="MlaD"/>
    <property type="match status" value="1"/>
</dbReference>
<reference evidence="3 6" key="1">
    <citation type="submission" date="2015-11" db="EMBL/GenBank/DDBJ databases">
        <title>Genomic analysis of 38 Legionella species identifies large and diverse effector repertoires.</title>
        <authorList>
            <person name="Burstein D."/>
            <person name="Amaro F."/>
            <person name="Zusman T."/>
            <person name="Lifshitz Z."/>
            <person name="Cohen O."/>
            <person name="Gilbert J.A."/>
            <person name="Pupko T."/>
            <person name="Shuman H.A."/>
            <person name="Segal G."/>
        </authorList>
    </citation>
    <scope>NUCLEOTIDE SEQUENCE [LARGE SCALE GENOMIC DNA]</scope>
    <source>
        <strain evidence="3 6">WO-44C</strain>
    </source>
</reference>
<sequence>MEAKTNYTIVGLAVLILLGGLIAAGLWLSVGFDQKQYRLYVVYIHEAVSGLSEESPVKYNGVKVGFVRKITLNRRDPQQVKILLNIEEGTPITTSTSATLISQGITGTTYVGLSASSSDLTPLEKLPSEPYPIIPAKPSLFNQLDKALKDVSENVNKVSLEISRIFDRENAKYIKKTLANLESFSGVIAKNGKHIDQSLENADILIRNLTDASHQLPEVVRDLKVTVNAMTKAGDKVSSAMDAGKTTINQISQQALPPTITLIRRLDTIAANLEKVSNQMRQNPAVVIRGTTPPKPGPGE</sequence>
<dbReference type="PATRIC" id="fig|453.4.peg.2918"/>
<keyword evidence="1" id="KW-0472">Membrane</keyword>
<accession>A0A0W0THB9</accession>
<dbReference type="Proteomes" id="UP000054698">
    <property type="component" value="Unassembled WGS sequence"/>
</dbReference>
<keyword evidence="1" id="KW-1133">Transmembrane helix</keyword>
<evidence type="ECO:0000313" key="6">
    <source>
        <dbReference type="Proteomes" id="UP000054698"/>
    </source>
</evidence>
<dbReference type="AlphaFoldDB" id="A0A0W0THB9"/>
<dbReference type="PANTHER" id="PTHR36698:SF2">
    <property type="entry name" value="MCE_MLAD DOMAIN-CONTAINING PROTEIN"/>
    <property type="match status" value="1"/>
</dbReference>
<dbReference type="EMBL" id="LNYB01000085">
    <property type="protein sequence ID" value="KTC94999.1"/>
    <property type="molecule type" value="Genomic_DNA"/>
</dbReference>
<dbReference type="OrthoDB" id="9806984at2"/>
<gene>
    <name evidence="3" type="ORF">Lfee_2663</name>
    <name evidence="5" type="ORF">NCTC11978_02566</name>
    <name evidence="4" type="ORF">NCTC12022_02532</name>
</gene>
<feature type="domain" description="Mce/MlaD" evidence="2">
    <location>
        <begin position="40"/>
        <end position="114"/>
    </location>
</feature>
<keyword evidence="6" id="KW-1185">Reference proteome</keyword>
<dbReference type="PANTHER" id="PTHR36698">
    <property type="entry name" value="BLL5892 PROTEIN"/>
    <property type="match status" value="1"/>
</dbReference>